<organism evidence="1 2">
    <name type="scientific">Chiloscyllium punctatum</name>
    <name type="common">Brownbanded bambooshark</name>
    <name type="synonym">Hemiscyllium punctatum</name>
    <dbReference type="NCBI Taxonomy" id="137246"/>
    <lineage>
        <taxon>Eukaryota</taxon>
        <taxon>Metazoa</taxon>
        <taxon>Chordata</taxon>
        <taxon>Craniata</taxon>
        <taxon>Vertebrata</taxon>
        <taxon>Chondrichthyes</taxon>
        <taxon>Elasmobranchii</taxon>
        <taxon>Galeomorphii</taxon>
        <taxon>Galeoidea</taxon>
        <taxon>Orectolobiformes</taxon>
        <taxon>Hemiscylliidae</taxon>
        <taxon>Chiloscyllium</taxon>
    </lineage>
</organism>
<dbReference type="AlphaFoldDB" id="A0A401RE75"/>
<protein>
    <submittedName>
        <fullName evidence="1">Uncharacterized protein</fullName>
    </submittedName>
</protein>
<reference evidence="1 2" key="1">
    <citation type="journal article" date="2018" name="Nat. Ecol. Evol.">
        <title>Shark genomes provide insights into elasmobranch evolution and the origin of vertebrates.</title>
        <authorList>
            <person name="Hara Y"/>
            <person name="Yamaguchi K"/>
            <person name="Onimaru K"/>
            <person name="Kadota M"/>
            <person name="Koyanagi M"/>
            <person name="Keeley SD"/>
            <person name="Tatsumi K"/>
            <person name="Tanaka K"/>
            <person name="Motone F"/>
            <person name="Kageyama Y"/>
            <person name="Nozu R"/>
            <person name="Adachi N"/>
            <person name="Nishimura O"/>
            <person name="Nakagawa R"/>
            <person name="Tanegashima C"/>
            <person name="Kiyatake I"/>
            <person name="Matsumoto R"/>
            <person name="Murakumo K"/>
            <person name="Nishida K"/>
            <person name="Terakita A"/>
            <person name="Kuratani S"/>
            <person name="Sato K"/>
            <person name="Hyodo S Kuraku.S."/>
        </authorList>
    </citation>
    <scope>NUCLEOTIDE SEQUENCE [LARGE SCALE GENOMIC DNA]</scope>
</reference>
<evidence type="ECO:0000313" key="2">
    <source>
        <dbReference type="Proteomes" id="UP000287033"/>
    </source>
</evidence>
<dbReference type="EMBL" id="BEZZ01006422">
    <property type="protein sequence ID" value="GCC16427.1"/>
    <property type="molecule type" value="Genomic_DNA"/>
</dbReference>
<name>A0A401RE75_CHIPU</name>
<accession>A0A401RE75</accession>
<evidence type="ECO:0000313" key="1">
    <source>
        <dbReference type="EMBL" id="GCC16427.1"/>
    </source>
</evidence>
<gene>
    <name evidence="1" type="ORF">chiPu_0022210</name>
</gene>
<dbReference type="Proteomes" id="UP000287033">
    <property type="component" value="Unassembled WGS sequence"/>
</dbReference>
<comment type="caution">
    <text evidence="1">The sequence shown here is derived from an EMBL/GenBank/DDBJ whole genome shotgun (WGS) entry which is preliminary data.</text>
</comment>
<proteinExistence type="predicted"/>
<keyword evidence="2" id="KW-1185">Reference proteome</keyword>
<feature type="non-terminal residue" evidence="1">
    <location>
        <position position="60"/>
    </location>
</feature>
<sequence length="60" mass="6644">MKGNPFPLLDSHDVERPCKECRDMDLRQAEGNVGGRASALTKGWRAHFCAVTAARSRTMP</sequence>